<dbReference type="STRING" id="1149755.A0A2J6RUM6"/>
<keyword evidence="2" id="KW-1185">Reference proteome</keyword>
<sequence>MSQLYAETTFVCLSYWLAEAFSDKGRSSFRYQYSVPLAIHGADMPGYFGPAAVTQGPDFEYAFMKIWGNFTTQDNPSIIAAIANGASSNNCQQTNPASTWPPFNIYAPYQINLNETGGVPFSTPFGYENVTEYEGPGSRNDFTLVSAYTWEGGRGFRCDFWRSIAVTVPE</sequence>
<gene>
    <name evidence="1" type="ORF">L207DRAFT_580889</name>
</gene>
<dbReference type="AlphaFoldDB" id="A0A2J6RUM6"/>
<dbReference type="SUPFAM" id="SSF53474">
    <property type="entry name" value="alpha/beta-Hydrolases"/>
    <property type="match status" value="1"/>
</dbReference>
<evidence type="ECO:0000313" key="1">
    <source>
        <dbReference type="EMBL" id="PMD42219.1"/>
    </source>
</evidence>
<evidence type="ECO:0008006" key="3">
    <source>
        <dbReference type="Google" id="ProtNLM"/>
    </source>
</evidence>
<accession>A0A2J6RUM6</accession>
<proteinExistence type="predicted"/>
<reference evidence="1 2" key="1">
    <citation type="submission" date="2016-04" db="EMBL/GenBank/DDBJ databases">
        <title>A degradative enzymes factory behind the ericoid mycorrhizal symbiosis.</title>
        <authorList>
            <consortium name="DOE Joint Genome Institute"/>
            <person name="Martino E."/>
            <person name="Morin E."/>
            <person name="Grelet G."/>
            <person name="Kuo A."/>
            <person name="Kohler A."/>
            <person name="Daghino S."/>
            <person name="Barry K."/>
            <person name="Choi C."/>
            <person name="Cichocki N."/>
            <person name="Clum A."/>
            <person name="Copeland A."/>
            <person name="Hainaut M."/>
            <person name="Haridas S."/>
            <person name="Labutti K."/>
            <person name="Lindquist E."/>
            <person name="Lipzen A."/>
            <person name="Khouja H.-R."/>
            <person name="Murat C."/>
            <person name="Ohm R."/>
            <person name="Olson A."/>
            <person name="Spatafora J."/>
            <person name="Veneault-Fourrey C."/>
            <person name="Henrissat B."/>
            <person name="Grigoriev I."/>
            <person name="Martin F."/>
            <person name="Perotto S."/>
        </authorList>
    </citation>
    <scope>NUCLEOTIDE SEQUENCE [LARGE SCALE GENOMIC DNA]</scope>
    <source>
        <strain evidence="1 2">F</strain>
    </source>
</reference>
<dbReference type="Proteomes" id="UP000235786">
    <property type="component" value="Unassembled WGS sequence"/>
</dbReference>
<evidence type="ECO:0000313" key="2">
    <source>
        <dbReference type="Proteomes" id="UP000235786"/>
    </source>
</evidence>
<protein>
    <recommendedName>
        <fullName evidence="3">Carboxylesterase type B domain-containing protein</fullName>
    </recommendedName>
</protein>
<dbReference type="OrthoDB" id="408631at2759"/>
<dbReference type="EMBL" id="KZ613943">
    <property type="protein sequence ID" value="PMD42219.1"/>
    <property type="molecule type" value="Genomic_DNA"/>
</dbReference>
<name>A0A2J6RUM6_HYAVF</name>
<dbReference type="InterPro" id="IPR029058">
    <property type="entry name" value="AB_hydrolase_fold"/>
</dbReference>
<dbReference type="Gene3D" id="3.40.50.1820">
    <property type="entry name" value="alpha/beta hydrolase"/>
    <property type="match status" value="1"/>
</dbReference>
<organism evidence="1 2">
    <name type="scientific">Hyaloscypha variabilis (strain UAMH 11265 / GT02V1 / F)</name>
    <name type="common">Meliniomyces variabilis</name>
    <dbReference type="NCBI Taxonomy" id="1149755"/>
    <lineage>
        <taxon>Eukaryota</taxon>
        <taxon>Fungi</taxon>
        <taxon>Dikarya</taxon>
        <taxon>Ascomycota</taxon>
        <taxon>Pezizomycotina</taxon>
        <taxon>Leotiomycetes</taxon>
        <taxon>Helotiales</taxon>
        <taxon>Hyaloscyphaceae</taxon>
        <taxon>Hyaloscypha</taxon>
        <taxon>Hyaloscypha variabilis</taxon>
    </lineage>
</organism>